<comment type="caution">
    <text evidence="2">The sequence shown here is derived from an EMBL/GenBank/DDBJ whole genome shotgun (WGS) entry which is preliminary data.</text>
</comment>
<gene>
    <name evidence="2" type="ORF">RFI_21590</name>
</gene>
<dbReference type="Proteomes" id="UP000023152">
    <property type="component" value="Unassembled WGS sequence"/>
</dbReference>
<sequence>MLFMMLIGAPPPIRDKVALPYIVSGRLKLLLEQWKRAHLVNGPALDCLNRMLTLEKHRITMDKLLAHPFVAEDMPAPDSPVAKIETAKKFVSDWRKLRRSKISVGDVRDKLLEGESIMNTLLTEKKQLAKVQKKEAGEKGEKGEGGGGDKANNKHSNSSTLSPSQGTKDKEEESKQQINDEQISLSNKFHLKGNHTTNPDEHALLVTLFEQSIGELQDVLTEMQEIVQKNTL</sequence>
<dbReference type="AlphaFoldDB" id="X6MPI8"/>
<evidence type="ECO:0000313" key="2">
    <source>
        <dbReference type="EMBL" id="ETO15774.1"/>
    </source>
</evidence>
<evidence type="ECO:0008006" key="4">
    <source>
        <dbReference type="Google" id="ProtNLM"/>
    </source>
</evidence>
<evidence type="ECO:0000256" key="1">
    <source>
        <dbReference type="SAM" id="MobiDB-lite"/>
    </source>
</evidence>
<dbReference type="EMBL" id="ASPP01018802">
    <property type="protein sequence ID" value="ETO15774.1"/>
    <property type="molecule type" value="Genomic_DNA"/>
</dbReference>
<name>X6MPI8_RETFI</name>
<accession>X6MPI8</accession>
<keyword evidence="3" id="KW-1185">Reference proteome</keyword>
<protein>
    <recommendedName>
        <fullName evidence="4">Protein kinase domain-containing protein</fullName>
    </recommendedName>
</protein>
<reference evidence="2 3" key="1">
    <citation type="journal article" date="2013" name="Curr. Biol.">
        <title>The Genome of the Foraminiferan Reticulomyxa filosa.</title>
        <authorList>
            <person name="Glockner G."/>
            <person name="Hulsmann N."/>
            <person name="Schleicher M."/>
            <person name="Noegel A.A."/>
            <person name="Eichinger L."/>
            <person name="Gallinger C."/>
            <person name="Pawlowski J."/>
            <person name="Sierra R."/>
            <person name="Euteneuer U."/>
            <person name="Pillet L."/>
            <person name="Moustafa A."/>
            <person name="Platzer M."/>
            <person name="Groth M."/>
            <person name="Szafranski K."/>
            <person name="Schliwa M."/>
        </authorList>
    </citation>
    <scope>NUCLEOTIDE SEQUENCE [LARGE SCALE GENOMIC DNA]</scope>
</reference>
<feature type="compositionally biased region" description="Polar residues" evidence="1">
    <location>
        <begin position="154"/>
        <end position="166"/>
    </location>
</feature>
<evidence type="ECO:0000313" key="3">
    <source>
        <dbReference type="Proteomes" id="UP000023152"/>
    </source>
</evidence>
<proteinExistence type="predicted"/>
<feature type="region of interest" description="Disordered" evidence="1">
    <location>
        <begin position="132"/>
        <end position="178"/>
    </location>
</feature>
<organism evidence="2 3">
    <name type="scientific">Reticulomyxa filosa</name>
    <dbReference type="NCBI Taxonomy" id="46433"/>
    <lineage>
        <taxon>Eukaryota</taxon>
        <taxon>Sar</taxon>
        <taxon>Rhizaria</taxon>
        <taxon>Retaria</taxon>
        <taxon>Foraminifera</taxon>
        <taxon>Monothalamids</taxon>
        <taxon>Reticulomyxidae</taxon>
        <taxon>Reticulomyxa</taxon>
    </lineage>
</organism>
<feature type="compositionally biased region" description="Basic and acidic residues" evidence="1">
    <location>
        <begin position="132"/>
        <end position="144"/>
    </location>
</feature>
<dbReference type="OrthoDB" id="541276at2759"/>